<dbReference type="Gene3D" id="1.25.10.10">
    <property type="entry name" value="Leucine-rich Repeat Variant"/>
    <property type="match status" value="2"/>
</dbReference>
<dbReference type="Proteomes" id="UP000275267">
    <property type="component" value="Unassembled WGS sequence"/>
</dbReference>
<evidence type="ECO:0000313" key="5">
    <source>
        <dbReference type="Proteomes" id="UP000275267"/>
    </source>
</evidence>
<dbReference type="InterPro" id="IPR039874">
    <property type="entry name" value="WAPL"/>
</dbReference>
<dbReference type="STRING" id="4540.A0A3L6THW9"/>
<feature type="compositionally biased region" description="Polar residues" evidence="2">
    <location>
        <begin position="80"/>
        <end position="93"/>
    </location>
</feature>
<dbReference type="InterPro" id="IPR022771">
    <property type="entry name" value="WAPL_C"/>
</dbReference>
<feature type="compositionally biased region" description="Basic residues" evidence="2">
    <location>
        <begin position="738"/>
        <end position="751"/>
    </location>
</feature>
<accession>A0A3L6THW9</accession>
<dbReference type="InterPro" id="IPR011989">
    <property type="entry name" value="ARM-like"/>
</dbReference>
<dbReference type="PANTHER" id="PTHR22100:SF13">
    <property type="entry name" value="WINGS APART-LIKE PROTEIN HOMOLOG"/>
    <property type="match status" value="1"/>
</dbReference>
<feature type="region of interest" description="Disordered" evidence="2">
    <location>
        <begin position="135"/>
        <end position="220"/>
    </location>
</feature>
<dbReference type="OrthoDB" id="78088at2759"/>
<feature type="domain" description="Wings apart-like protein C-terminal" evidence="3">
    <location>
        <begin position="224"/>
        <end position="836"/>
    </location>
</feature>
<comment type="similarity">
    <text evidence="1">Belongs to the WAPL family.</text>
</comment>
<evidence type="ECO:0000256" key="1">
    <source>
        <dbReference type="ARBA" id="ARBA00006854"/>
    </source>
</evidence>
<feature type="region of interest" description="Disordered" evidence="2">
    <location>
        <begin position="729"/>
        <end position="752"/>
    </location>
</feature>
<feature type="region of interest" description="Disordered" evidence="2">
    <location>
        <begin position="691"/>
        <end position="717"/>
    </location>
</feature>
<dbReference type="InterPro" id="IPR016024">
    <property type="entry name" value="ARM-type_fold"/>
</dbReference>
<gene>
    <name evidence="4" type="ORF">C2845_PM01G38320</name>
</gene>
<evidence type="ECO:0000313" key="4">
    <source>
        <dbReference type="EMBL" id="RLN38718.1"/>
    </source>
</evidence>
<dbReference type="AlphaFoldDB" id="A0A3L6THW9"/>
<dbReference type="PANTHER" id="PTHR22100">
    <property type="entry name" value="WINGS APART-LIKE PROTEIN HOMOLOG"/>
    <property type="match status" value="1"/>
</dbReference>
<comment type="caution">
    <text evidence="4">The sequence shown here is derived from an EMBL/GenBank/DDBJ whole genome shotgun (WGS) entry which is preliminary data.</text>
</comment>
<name>A0A3L6THW9_PANMI</name>
<proteinExistence type="inferred from homology"/>
<dbReference type="FunFam" id="1.25.10.10:FF:000519">
    <property type="entry name" value="WAPL (Wings apart-like protein regulation of heterochromatin) protein"/>
    <property type="match status" value="1"/>
</dbReference>
<feature type="compositionally biased region" description="Polar residues" evidence="2">
    <location>
        <begin position="18"/>
        <end position="42"/>
    </location>
</feature>
<dbReference type="SUPFAM" id="SSF48371">
    <property type="entry name" value="ARM repeat"/>
    <property type="match status" value="1"/>
</dbReference>
<organism evidence="4 5">
    <name type="scientific">Panicum miliaceum</name>
    <name type="common">Proso millet</name>
    <name type="synonym">Broomcorn millet</name>
    <dbReference type="NCBI Taxonomy" id="4540"/>
    <lineage>
        <taxon>Eukaryota</taxon>
        <taxon>Viridiplantae</taxon>
        <taxon>Streptophyta</taxon>
        <taxon>Embryophyta</taxon>
        <taxon>Tracheophyta</taxon>
        <taxon>Spermatophyta</taxon>
        <taxon>Magnoliopsida</taxon>
        <taxon>Liliopsida</taxon>
        <taxon>Poales</taxon>
        <taxon>Poaceae</taxon>
        <taxon>PACMAD clade</taxon>
        <taxon>Panicoideae</taxon>
        <taxon>Panicodae</taxon>
        <taxon>Paniceae</taxon>
        <taxon>Panicinae</taxon>
        <taxon>Panicum</taxon>
        <taxon>Panicum sect. Panicum</taxon>
    </lineage>
</organism>
<evidence type="ECO:0000256" key="2">
    <source>
        <dbReference type="SAM" id="MobiDB-lite"/>
    </source>
</evidence>
<dbReference type="EMBL" id="PQIB02000001">
    <property type="protein sequence ID" value="RLN38718.1"/>
    <property type="molecule type" value="Genomic_DNA"/>
</dbReference>
<reference evidence="5" key="1">
    <citation type="journal article" date="2019" name="Nat. Commun.">
        <title>The genome of broomcorn millet.</title>
        <authorList>
            <person name="Zou C."/>
            <person name="Miki D."/>
            <person name="Li D."/>
            <person name="Tang Q."/>
            <person name="Xiao L."/>
            <person name="Rajput S."/>
            <person name="Deng P."/>
            <person name="Jia W."/>
            <person name="Huang R."/>
            <person name="Zhang M."/>
            <person name="Sun Y."/>
            <person name="Hu J."/>
            <person name="Fu X."/>
            <person name="Schnable P.S."/>
            <person name="Li F."/>
            <person name="Zhang H."/>
            <person name="Feng B."/>
            <person name="Zhu X."/>
            <person name="Liu R."/>
            <person name="Schnable J.C."/>
            <person name="Zhu J.-K."/>
            <person name="Zhang H."/>
        </authorList>
    </citation>
    <scope>NUCLEOTIDE SEQUENCE [LARGE SCALE GENOMIC DNA]</scope>
</reference>
<keyword evidence="5" id="KW-1185">Reference proteome</keyword>
<protein>
    <recommendedName>
        <fullName evidence="3">Wings apart-like protein C-terminal domain-containing protein</fullName>
    </recommendedName>
</protein>
<feature type="region of interest" description="Disordered" evidence="2">
    <location>
        <begin position="1"/>
        <end position="118"/>
    </location>
</feature>
<evidence type="ECO:0000259" key="3">
    <source>
        <dbReference type="Pfam" id="PF07814"/>
    </source>
</evidence>
<sequence>MGDLTAGNPTCSHRHPVQPSSSISFAVQNRVLPTTRGQSSTAETDKPIAVAHPSATHPPRAGAGAELSRFPKQLPPSPPRNSQIRISRNAKQTPRSEPKPTPHPNLPPSLAVHAQAPRIDDGAGAMIVRTYGRRSRSFSDGGGGVSSSQDAFDFDADDDVLGSSASQLLPLPPSQESSSMWEFDEDPPPSPPRPRQEARRRGRGGARRGGWELAEPPAAAPTATLMEAEEYGEMMESVDEVTFALDGLRPAAQRRTRRASLLALLGICASAERRRVLRAQGLLQQIIDAILVLDIDDPPCAIAAGALLFVLASDIFDGKDSRMSCNKETEVQDNNLLDSETCVHFLLKLLNPPVNVVDAKAPSIGSKLLGIGKFQMLNGANKDADSSSEDILSKVEEILLSCKEIKPLDRDDRRTARPELCSKWLALLTMEKACLSAVALEETSDMVTRVGGNFKETLRQSGGLDNIFNVMVNCHSELERLGKDTSTTAVELKEGTPLQSAALLLKCFKILENATFLSDNNKTHLLRMSRKLSPKCSSLPFIGVVLNTIELLSALSLLQNTSTVSRKADPKSSKVPNRGCSADSRGANLLNHHGKCKNSAEKGLLLNQRRQNCPSSKSEVSHITISSSSDVCESRRTLDCSPSSSINGASSGSFVKKHSNGVGLKLSVRKDRSKANPIRCSTGWISIKAQTSGGNSREMAKKRRLSENTDTDLGNGGDDPFAFDDVDQEPSNWDMFGPKRKSPQKRAKRANGKVLDDCGTAAIVSPESCQPEDIYQSGTTSDCKAEDESSLLEDCLLASVKVLMNLANDNPSGCEQIASCGGINTMASLIIKHFPSFDFSMNKNNQLKERVSSGQDVNNQNLSSSQNSKAQQLKTKQLRDHELDFLVAILGLLVNLVEKDSLNRIRLANARVSVKSQNPDSEEVQRDVIPLLCSIFLASQGSGETAEAISPDDEESLLQGAREAEMMIVEAYAALVLAFLSTESMKVREAITNCLPDNSLKILVPVLEKFVTRFICIRRQELCRCHKAFRSGNLLCPYTVSSNKNGWRFLSEAPVPLANDGRNAASGTNKRA</sequence>
<dbReference type="Pfam" id="PF07814">
    <property type="entry name" value="WAPL"/>
    <property type="match status" value="1"/>
</dbReference>
<feature type="compositionally biased region" description="Low complexity" evidence="2">
    <location>
        <begin position="163"/>
        <end position="179"/>
    </location>
</feature>